<proteinExistence type="predicted"/>
<organism evidence="1 2">
    <name type="scientific">Bacillus phage v_B-Bak10</name>
    <dbReference type="NCBI Taxonomy" id="2094736"/>
    <lineage>
        <taxon>Viruses</taxon>
        <taxon>Duplodnaviria</taxon>
        <taxon>Heunggongvirae</taxon>
        <taxon>Uroviricota</taxon>
        <taxon>Caudoviricetes</taxon>
        <taxon>Sejongvirinae</taxon>
        <taxon>Basiliskvirus</taxon>
        <taxon>Basiliskvirus bak10</taxon>
    </lineage>
</organism>
<accession>A0A385IK45</accession>
<reference evidence="1 2" key="1">
    <citation type="submission" date="2018-02" db="EMBL/GenBank/DDBJ databases">
        <title>Genomic characterization of three novel Basilisk-like phages infecting Bacillus anthracis.</title>
        <authorList>
            <person name="Farlow J."/>
            <person name="Bolkvadze D."/>
            <person name="Leshkasheli L."/>
            <person name="Kusradze I."/>
            <person name="Kotorashvili A."/>
            <person name="Kotaria N."/>
            <person name="Balarjishvili N."/>
            <person name="Kvachadze L."/>
            <person name="Nikolich M."/>
            <person name="Kutateladze M."/>
        </authorList>
    </citation>
    <scope>NUCLEOTIDE SEQUENCE [LARGE SCALE GENOMIC DNA]</scope>
</reference>
<sequence length="75" mass="8966">MDGRVALFKAARREREASYKRFLEIMDIMINNNLFHDEKLIEELDDAIHTCLVMKSLMKSCRKKVDKNVIGYRFR</sequence>
<evidence type="ECO:0000313" key="1">
    <source>
        <dbReference type="EMBL" id="AXY83287.1"/>
    </source>
</evidence>
<gene>
    <name evidence="1" type="ORF">vBBBak10_090</name>
</gene>
<keyword evidence="2" id="KW-1185">Reference proteome</keyword>
<dbReference type="EMBL" id="MG967618">
    <property type="protein sequence ID" value="AXY83287.1"/>
    <property type="molecule type" value="Genomic_DNA"/>
</dbReference>
<name>A0A385IK45_9CAUD</name>
<evidence type="ECO:0000313" key="2">
    <source>
        <dbReference type="Proteomes" id="UP000262714"/>
    </source>
</evidence>
<protein>
    <submittedName>
        <fullName evidence="1">Uncharacterized protein</fullName>
    </submittedName>
</protein>
<dbReference type="Proteomes" id="UP000262714">
    <property type="component" value="Segment"/>
</dbReference>